<dbReference type="Proteomes" id="UP000228948">
    <property type="component" value="Chromosome"/>
</dbReference>
<keyword evidence="3 4" id="KW-0620">Polyamine biosynthesis</keyword>
<dbReference type="GO" id="GO:0006596">
    <property type="term" value="P:polyamine biosynthetic process"/>
    <property type="evidence" value="ECO:0007669"/>
    <property type="project" value="UniProtKB-UniRule"/>
</dbReference>
<dbReference type="Pfam" id="PF01564">
    <property type="entry name" value="Spermine_synth"/>
    <property type="match status" value="1"/>
</dbReference>
<dbReference type="PANTHER" id="PTHR43317:SF1">
    <property type="entry name" value="THERMOSPERMINE SYNTHASE ACAULIS5"/>
    <property type="match status" value="1"/>
</dbReference>
<feature type="domain" description="PABS" evidence="6">
    <location>
        <begin position="297"/>
        <end position="448"/>
    </location>
</feature>
<keyword evidence="5" id="KW-1133">Transmembrane helix</keyword>
<dbReference type="OrthoDB" id="8221452at2"/>
<dbReference type="KEGG" id="rbg:BG454_07765"/>
<evidence type="ECO:0000256" key="2">
    <source>
        <dbReference type="ARBA" id="ARBA00022679"/>
    </source>
</evidence>
<dbReference type="PROSITE" id="PS51006">
    <property type="entry name" value="PABS_2"/>
    <property type="match status" value="1"/>
</dbReference>
<dbReference type="PANTHER" id="PTHR43317">
    <property type="entry name" value="THERMOSPERMINE SYNTHASE ACAULIS5"/>
    <property type="match status" value="1"/>
</dbReference>
<evidence type="ECO:0000313" key="7">
    <source>
        <dbReference type="EMBL" id="ATX65737.1"/>
    </source>
</evidence>
<dbReference type="AlphaFoldDB" id="A0A2K8K8G4"/>
<evidence type="ECO:0000256" key="4">
    <source>
        <dbReference type="PROSITE-ProRule" id="PRU00354"/>
    </source>
</evidence>
<name>A0A2K8K8G4_9RHOB</name>
<protein>
    <submittedName>
        <fullName evidence="7">Spermidine synthase</fullName>
    </submittedName>
</protein>
<evidence type="ECO:0000313" key="8">
    <source>
        <dbReference type="Proteomes" id="UP000228948"/>
    </source>
</evidence>
<accession>A0A2K8K8G4</accession>
<dbReference type="SUPFAM" id="SSF53335">
    <property type="entry name" value="S-adenosyl-L-methionine-dependent methyltransferases"/>
    <property type="match status" value="1"/>
</dbReference>
<comment type="similarity">
    <text evidence="1">Belongs to the spermidine/spermine synthase family.</text>
</comment>
<feature type="transmembrane region" description="Helical" evidence="5">
    <location>
        <begin position="176"/>
        <end position="196"/>
    </location>
</feature>
<keyword evidence="5" id="KW-0472">Membrane</keyword>
<reference evidence="7 8" key="1">
    <citation type="submission" date="2017-11" db="EMBL/GenBank/DDBJ databases">
        <title>Revised Sequence and Annotation of the Rhodobaca barguzinensis strain alga05 Genome.</title>
        <authorList>
            <person name="Kopejtka K."/>
            <person name="Tomasch J.M."/>
            <person name="Bunk B."/>
            <person name="Koblizek M."/>
        </authorList>
    </citation>
    <scope>NUCLEOTIDE SEQUENCE [LARGE SCALE GENOMIC DNA]</scope>
    <source>
        <strain evidence="8">alga05</strain>
    </source>
</reference>
<proteinExistence type="inferred from homology"/>
<keyword evidence="2 4" id="KW-0808">Transferase</keyword>
<dbReference type="NCBIfam" id="NF037959">
    <property type="entry name" value="MFS_SpdSyn"/>
    <property type="match status" value="1"/>
</dbReference>
<evidence type="ECO:0000259" key="6">
    <source>
        <dbReference type="PROSITE" id="PS51006"/>
    </source>
</evidence>
<evidence type="ECO:0000256" key="5">
    <source>
        <dbReference type="SAM" id="Phobius"/>
    </source>
</evidence>
<organism evidence="7 8">
    <name type="scientific">Roseinatronobacter bogoriensis subsp. barguzinensis</name>
    <dbReference type="NCBI Taxonomy" id="441209"/>
    <lineage>
        <taxon>Bacteria</taxon>
        <taxon>Pseudomonadati</taxon>
        <taxon>Pseudomonadota</taxon>
        <taxon>Alphaproteobacteria</taxon>
        <taxon>Rhodobacterales</taxon>
        <taxon>Paracoccaceae</taxon>
        <taxon>Roseinatronobacter</taxon>
    </lineage>
</organism>
<keyword evidence="5" id="KW-0812">Transmembrane</keyword>
<evidence type="ECO:0000256" key="3">
    <source>
        <dbReference type="ARBA" id="ARBA00023115"/>
    </source>
</evidence>
<feature type="transmembrane region" description="Helical" evidence="5">
    <location>
        <begin position="106"/>
        <end position="126"/>
    </location>
</feature>
<feature type="active site" description="Proton acceptor" evidence="4">
    <location>
        <position position="366"/>
    </location>
</feature>
<feature type="transmembrane region" description="Helical" evidence="5">
    <location>
        <begin position="203"/>
        <end position="223"/>
    </location>
</feature>
<dbReference type="STRING" id="441209.GCA_001870665_01330"/>
<dbReference type="RefSeq" id="WP_071480289.1">
    <property type="nucleotide sequence ID" value="NZ_CP024899.1"/>
</dbReference>
<sequence>MHKLWVLVAIQATVAAASLVVEIVAGRMLAPYVGMSLYTWTSVIAVVLAGFSAGHWVGGRLAEWPADRALRANAWAMLLAAATTAGAVFLLRITAGPVITVLQDPVAAIVALTMLVFFLPSFFAGIPAPILSQIAVMRHPERSGRALGAMFAAGAWGAIIGTLAAGFVFISWLGSVGTLTFVTMVYIAVAFYSFIAANGVSRWLVQGAVASLVPLVLAGAALYRPDPCTYESNYFCIRVVDISPSEDEPVRLMVLDHLVHGISDGVDASAMLTPHGMMQDGLSRMRMEGRAHWDGFIIGGGTYTVPRAWVEMGEPVDVTVAEVDPAVTEVAQESFWFDPDSARVVHADARIVLAREDTQYDIILGDAFTDIAAPPHLITREFFDLAASRLNPDGAFLMTIIDHMDRLDVLASLTVTAREVFDVVEIWADPSHDSTQARRVFLMVAGDSPSAVSQIRHDGPEPRQAVRIAASSLQGIIDDRKAIVLTDDFAPIDRLLGRGG</sequence>
<feature type="transmembrane region" description="Helical" evidence="5">
    <location>
        <begin position="147"/>
        <end position="170"/>
    </location>
</feature>
<gene>
    <name evidence="7" type="ORF">BG454_07765</name>
</gene>
<dbReference type="InterPro" id="IPR029063">
    <property type="entry name" value="SAM-dependent_MTases_sf"/>
</dbReference>
<keyword evidence="8" id="KW-1185">Reference proteome</keyword>
<feature type="transmembrane region" description="Helical" evidence="5">
    <location>
        <begin position="74"/>
        <end position="94"/>
    </location>
</feature>
<dbReference type="GO" id="GO:0010487">
    <property type="term" value="F:thermospermine synthase activity"/>
    <property type="evidence" value="ECO:0007669"/>
    <property type="project" value="TreeGrafter"/>
</dbReference>
<dbReference type="Gene3D" id="3.40.50.150">
    <property type="entry name" value="Vaccinia Virus protein VP39"/>
    <property type="match status" value="1"/>
</dbReference>
<dbReference type="InterPro" id="IPR030374">
    <property type="entry name" value="PABS"/>
</dbReference>
<dbReference type="CDD" id="cd02440">
    <property type="entry name" value="AdoMet_MTases"/>
    <property type="match status" value="1"/>
</dbReference>
<dbReference type="EMBL" id="CP024899">
    <property type="protein sequence ID" value="ATX65737.1"/>
    <property type="molecule type" value="Genomic_DNA"/>
</dbReference>
<evidence type="ECO:0000256" key="1">
    <source>
        <dbReference type="ARBA" id="ARBA00007867"/>
    </source>
</evidence>
<feature type="transmembrane region" description="Helical" evidence="5">
    <location>
        <begin position="40"/>
        <end position="62"/>
    </location>
</feature>